<organism evidence="1 2">
    <name type="scientific">Jeotgalibacillus campisalis</name>
    <dbReference type="NCBI Taxonomy" id="220754"/>
    <lineage>
        <taxon>Bacteria</taxon>
        <taxon>Bacillati</taxon>
        <taxon>Bacillota</taxon>
        <taxon>Bacilli</taxon>
        <taxon>Bacillales</taxon>
        <taxon>Caryophanaceae</taxon>
        <taxon>Jeotgalibacillus</taxon>
    </lineage>
</organism>
<name>A0A0C2S0J3_9BACL</name>
<dbReference type="EMBL" id="JXRR01000014">
    <property type="protein sequence ID" value="KIL47554.1"/>
    <property type="molecule type" value="Genomic_DNA"/>
</dbReference>
<reference evidence="1 2" key="1">
    <citation type="submission" date="2015-01" db="EMBL/GenBank/DDBJ databases">
        <title>Jeotgalibacillus campisalis genome sequencing.</title>
        <authorList>
            <person name="Goh K.M."/>
            <person name="Chan K.-G."/>
            <person name="Yaakop A.S."/>
            <person name="Ee R."/>
            <person name="Gan H.M."/>
            <person name="Chan C.S."/>
        </authorList>
    </citation>
    <scope>NUCLEOTIDE SEQUENCE [LARGE SCALE GENOMIC DNA]</scope>
    <source>
        <strain evidence="1 2">SF-57</strain>
    </source>
</reference>
<proteinExistence type="predicted"/>
<protein>
    <submittedName>
        <fullName evidence="1">Uncharacterized protein</fullName>
    </submittedName>
</protein>
<gene>
    <name evidence="1" type="ORF">KR50_17210</name>
</gene>
<keyword evidence="2" id="KW-1185">Reference proteome</keyword>
<accession>A0A0C2S0J3</accession>
<comment type="caution">
    <text evidence="1">The sequence shown here is derived from an EMBL/GenBank/DDBJ whole genome shotgun (WGS) entry which is preliminary data.</text>
</comment>
<sequence>MIKIDSVHEAGLYIVEEIYSADPYGQFVLIDDKLFNIVN</sequence>
<dbReference type="Proteomes" id="UP000031972">
    <property type="component" value="Unassembled WGS sequence"/>
</dbReference>
<dbReference type="PATRIC" id="fig|220754.4.peg.1740"/>
<evidence type="ECO:0000313" key="1">
    <source>
        <dbReference type="EMBL" id="KIL47554.1"/>
    </source>
</evidence>
<dbReference type="AlphaFoldDB" id="A0A0C2S0J3"/>
<evidence type="ECO:0000313" key="2">
    <source>
        <dbReference type="Proteomes" id="UP000031972"/>
    </source>
</evidence>